<protein>
    <recommendedName>
        <fullName evidence="3">Transcriptional regulator</fullName>
    </recommendedName>
</protein>
<name>A0ABN1S872_9ACTN</name>
<dbReference type="EMBL" id="BAAAIE010000016">
    <property type="protein sequence ID" value="GAA0978077.1"/>
    <property type="molecule type" value="Genomic_DNA"/>
</dbReference>
<evidence type="ECO:0000313" key="1">
    <source>
        <dbReference type="EMBL" id="GAA0978077.1"/>
    </source>
</evidence>
<dbReference type="InterPro" id="IPR011990">
    <property type="entry name" value="TPR-like_helical_dom_sf"/>
</dbReference>
<evidence type="ECO:0000313" key="2">
    <source>
        <dbReference type="Proteomes" id="UP001500033"/>
    </source>
</evidence>
<proteinExistence type="predicted"/>
<organism evidence="1 2">
    <name type="scientific">Streptomyces rhizosphaericus</name>
    <dbReference type="NCBI Taxonomy" id="114699"/>
    <lineage>
        <taxon>Bacteria</taxon>
        <taxon>Bacillati</taxon>
        <taxon>Actinomycetota</taxon>
        <taxon>Actinomycetes</taxon>
        <taxon>Kitasatosporales</taxon>
        <taxon>Streptomycetaceae</taxon>
        <taxon>Streptomyces</taxon>
        <taxon>Streptomyces violaceusniger group</taxon>
    </lineage>
</organism>
<reference evidence="1 2" key="1">
    <citation type="journal article" date="2019" name="Int. J. Syst. Evol. Microbiol.">
        <title>The Global Catalogue of Microorganisms (GCM) 10K type strain sequencing project: providing services to taxonomists for standard genome sequencing and annotation.</title>
        <authorList>
            <consortium name="The Broad Institute Genomics Platform"/>
            <consortium name="The Broad Institute Genome Sequencing Center for Infectious Disease"/>
            <person name="Wu L."/>
            <person name="Ma J."/>
        </authorList>
    </citation>
    <scope>NUCLEOTIDE SEQUENCE [LARGE SCALE GENOMIC DNA]</scope>
    <source>
        <strain evidence="1 2">JCM 11445</strain>
    </source>
</reference>
<dbReference type="Gene3D" id="1.25.40.10">
    <property type="entry name" value="Tetratricopeptide repeat domain"/>
    <property type="match status" value="1"/>
</dbReference>
<evidence type="ECO:0008006" key="3">
    <source>
        <dbReference type="Google" id="ProtNLM"/>
    </source>
</evidence>
<gene>
    <name evidence="1" type="ORF">GCM10009576_031220</name>
</gene>
<comment type="caution">
    <text evidence="1">The sequence shown here is derived from an EMBL/GenBank/DDBJ whole genome shotgun (WGS) entry which is preliminary data.</text>
</comment>
<dbReference type="Proteomes" id="UP001500033">
    <property type="component" value="Unassembled WGS sequence"/>
</dbReference>
<accession>A0ABN1S872</accession>
<sequence>MTGLLGGRFRLCRAGEIATVRGTVREWWGMRMAGTTLASLRCAAGYTQVTFVAAFAREAARLGIDASVSVRHLRRWESESPPPLPHPSQQAVLEAMFGLPLAEMGFDVPSHRYSTVERIGDDGEVNRRAFVTGSGVIAAVALSHQQGPRVGASEVAAFRARLADLYTVDHRSGGIPAKARATQLEQEITRVLNSSVYMSRVGRDLHTMLCELACHRAWFGYDGGPPEQARAACMEAMTAAQLIDEPLLQVRALNTLSLLSADTGRMWEATSAVENAYSLARRAGAGATVHLVISLREASAATHAGDSASAGRALSRAVSYQGRTDTDTDVPRWARFAGPVEVDYATAAYYTGRGQLTRAVPFLRSAVAGLGGGYTRNTAWYRARLAQTLFDTNEVEEACHEMMGVLDACNGVSSEKLRRRLHAFERIAVRADVPAARDTVERIRETTRGGSR</sequence>
<keyword evidence="2" id="KW-1185">Reference proteome</keyword>